<reference evidence="3 4" key="1">
    <citation type="submission" date="2024-09" db="EMBL/GenBank/DDBJ databases">
        <title>A chromosome-level genome assembly of Gray's grenadier anchovy, Coilia grayii.</title>
        <authorList>
            <person name="Fu Z."/>
        </authorList>
    </citation>
    <scope>NUCLEOTIDE SEQUENCE [LARGE SCALE GENOMIC DNA]</scope>
    <source>
        <strain evidence="3">G4</strain>
        <tissue evidence="3">Muscle</tissue>
    </source>
</reference>
<feature type="compositionally biased region" description="Polar residues" evidence="1">
    <location>
        <begin position="368"/>
        <end position="381"/>
    </location>
</feature>
<dbReference type="SMART" id="SM00408">
    <property type="entry name" value="IGc2"/>
    <property type="match status" value="1"/>
</dbReference>
<organism evidence="3 4">
    <name type="scientific">Coilia grayii</name>
    <name type="common">Gray's grenadier anchovy</name>
    <dbReference type="NCBI Taxonomy" id="363190"/>
    <lineage>
        <taxon>Eukaryota</taxon>
        <taxon>Metazoa</taxon>
        <taxon>Chordata</taxon>
        <taxon>Craniata</taxon>
        <taxon>Vertebrata</taxon>
        <taxon>Euteleostomi</taxon>
        <taxon>Actinopterygii</taxon>
        <taxon>Neopterygii</taxon>
        <taxon>Teleostei</taxon>
        <taxon>Clupei</taxon>
        <taxon>Clupeiformes</taxon>
        <taxon>Clupeoidei</taxon>
        <taxon>Engraulidae</taxon>
        <taxon>Coilinae</taxon>
        <taxon>Coilia</taxon>
    </lineage>
</organism>
<gene>
    <name evidence="3" type="ORF">ACEWY4_014544</name>
</gene>
<feature type="compositionally biased region" description="Pro residues" evidence="1">
    <location>
        <begin position="400"/>
        <end position="418"/>
    </location>
</feature>
<proteinExistence type="predicted"/>
<feature type="domain" description="Ig-like" evidence="2">
    <location>
        <begin position="200"/>
        <end position="298"/>
    </location>
</feature>
<dbReference type="SMART" id="SM00409">
    <property type="entry name" value="IG"/>
    <property type="match status" value="2"/>
</dbReference>
<feature type="region of interest" description="Disordered" evidence="1">
    <location>
        <begin position="19"/>
        <end position="38"/>
    </location>
</feature>
<dbReference type="PANTHER" id="PTHR47633:SF4">
    <property type="entry name" value="MYOPALLADIN ISOFORM X1"/>
    <property type="match status" value="1"/>
</dbReference>
<dbReference type="InterPro" id="IPR007110">
    <property type="entry name" value="Ig-like_dom"/>
</dbReference>
<feature type="domain" description="Ig-like" evidence="2">
    <location>
        <begin position="62"/>
        <end position="117"/>
    </location>
</feature>
<evidence type="ECO:0000313" key="3">
    <source>
        <dbReference type="EMBL" id="KAL2089856.1"/>
    </source>
</evidence>
<feature type="region of interest" description="Disordered" evidence="1">
    <location>
        <begin position="368"/>
        <end position="433"/>
    </location>
</feature>
<dbReference type="SUPFAM" id="SSF48726">
    <property type="entry name" value="Immunoglobulin"/>
    <property type="match status" value="2"/>
</dbReference>
<dbReference type="InterPro" id="IPR013783">
    <property type="entry name" value="Ig-like_fold"/>
</dbReference>
<dbReference type="Pfam" id="PF07679">
    <property type="entry name" value="I-set"/>
    <property type="match status" value="2"/>
</dbReference>
<evidence type="ECO:0000259" key="2">
    <source>
        <dbReference type="PROSITE" id="PS50835"/>
    </source>
</evidence>
<dbReference type="PANTHER" id="PTHR47633">
    <property type="entry name" value="IMMUNOGLOBULIN"/>
    <property type="match status" value="1"/>
</dbReference>
<feature type="region of interest" description="Disordered" evidence="1">
    <location>
        <begin position="120"/>
        <end position="166"/>
    </location>
</feature>
<dbReference type="FunFam" id="2.60.40.10:FF:000256">
    <property type="entry name" value="myopalladin isoform X1"/>
    <property type="match status" value="1"/>
</dbReference>
<dbReference type="PROSITE" id="PS50835">
    <property type="entry name" value="IG_LIKE"/>
    <property type="match status" value="2"/>
</dbReference>
<dbReference type="InterPro" id="IPR003598">
    <property type="entry name" value="Ig_sub2"/>
</dbReference>
<protein>
    <recommendedName>
        <fullName evidence="2">Ig-like domain-containing protein</fullName>
    </recommendedName>
</protein>
<feature type="region of interest" description="Disordered" evidence="1">
    <location>
        <begin position="303"/>
        <end position="343"/>
    </location>
</feature>
<comment type="caution">
    <text evidence="3">The sequence shown here is derived from an EMBL/GenBank/DDBJ whole genome shotgun (WGS) entry which is preliminary data.</text>
</comment>
<evidence type="ECO:0000313" key="4">
    <source>
        <dbReference type="Proteomes" id="UP001591681"/>
    </source>
</evidence>
<dbReference type="EMBL" id="JBHFQA010000012">
    <property type="protein sequence ID" value="KAL2089856.1"/>
    <property type="molecule type" value="Genomic_DNA"/>
</dbReference>
<dbReference type="InterPro" id="IPR013098">
    <property type="entry name" value="Ig_I-set"/>
</dbReference>
<name>A0ABD1JSK0_9TELE</name>
<feature type="compositionally biased region" description="Low complexity" evidence="1">
    <location>
        <begin position="389"/>
        <end position="399"/>
    </location>
</feature>
<keyword evidence="4" id="KW-1185">Reference proteome</keyword>
<dbReference type="AlphaFoldDB" id="A0ABD1JSK0"/>
<dbReference type="Gene3D" id="2.60.40.10">
    <property type="entry name" value="Immunoglobulins"/>
    <property type="match status" value="2"/>
</dbReference>
<dbReference type="Proteomes" id="UP001591681">
    <property type="component" value="Unassembled WGS sequence"/>
</dbReference>
<accession>A0ABD1JSK0</accession>
<sequence length="490" mass="51874">MEGRSVPSRGWALGQTLHHTTSQTSAAEQGGGLLGSASRNSELVPLPKACRRLNRSTGMLWWFCEGRELHHCPDIQIWRDGDLHTLVIAEAFEDDTGRYTCVASNALGADNTSAEVYIEGASSSDSEGEGSGCKSKQGAMPQVQKKTTSVSLTIRSSPPKSPEVMPHRSTLVQPLSITPQRVQSPVSSLYGADGLLAAPPVFTKVLQDAQASEGQVVVLECRVRGSPPLKVQWYRQGEEIQDSPDFRVLQKKPRSAAEPEEICTLVIAEAFPEDGGLFCCTASNQYGSVNSTAHLTITSVVESPSNGVSGDDSAFEDSQPFPPPPPPNEISLLEVPPKTPPSAEAFHVNELEIWPSVSAPPLPLPLQVSNGAIPNGQSTPLSPKDTPPAKDSPSPLKAPAAPPPAPTPAKEGPPVPIKPKPKLSDDIYEDTANDSCSASPRCAGGYSLMVSSSGLPRARQRALCVPVCLVHANMPHVSVVPLGSGKDLQL</sequence>
<dbReference type="InterPro" id="IPR036179">
    <property type="entry name" value="Ig-like_dom_sf"/>
</dbReference>
<feature type="compositionally biased region" description="Polar residues" evidence="1">
    <location>
        <begin position="144"/>
        <end position="158"/>
    </location>
</feature>
<evidence type="ECO:0000256" key="1">
    <source>
        <dbReference type="SAM" id="MobiDB-lite"/>
    </source>
</evidence>
<dbReference type="InterPro" id="IPR003599">
    <property type="entry name" value="Ig_sub"/>
</dbReference>